<dbReference type="PANTHER" id="PTHR37449">
    <property type="match status" value="1"/>
</dbReference>
<evidence type="ECO:0000313" key="2">
    <source>
        <dbReference type="Proteomes" id="UP000095746"/>
    </source>
</evidence>
<dbReference type="AlphaFoldDB" id="A0A174IGB4"/>
<protein>
    <submittedName>
        <fullName evidence="1">Uncharacterized protein</fullName>
    </submittedName>
</protein>
<accession>A0A174IGB4</accession>
<reference evidence="1 2" key="1">
    <citation type="submission" date="2015-09" db="EMBL/GenBank/DDBJ databases">
        <authorList>
            <consortium name="Pathogen Informatics"/>
        </authorList>
    </citation>
    <scope>NUCLEOTIDE SEQUENCE [LARGE SCALE GENOMIC DNA]</scope>
    <source>
        <strain evidence="1 2">2789STDY5608854</strain>
    </source>
</reference>
<evidence type="ECO:0000313" key="1">
    <source>
        <dbReference type="EMBL" id="CUO84637.1"/>
    </source>
</evidence>
<organism evidence="1 2">
    <name type="scientific">Flavonifractor plautii</name>
    <name type="common">Fusobacterium plautii</name>
    <dbReference type="NCBI Taxonomy" id="292800"/>
    <lineage>
        <taxon>Bacteria</taxon>
        <taxon>Bacillati</taxon>
        <taxon>Bacillota</taxon>
        <taxon>Clostridia</taxon>
        <taxon>Eubacteriales</taxon>
        <taxon>Oscillospiraceae</taxon>
        <taxon>Flavonifractor</taxon>
    </lineage>
</organism>
<name>A0A174IGB4_FLAPL</name>
<dbReference type="Proteomes" id="UP000095746">
    <property type="component" value="Unassembled WGS sequence"/>
</dbReference>
<dbReference type="EMBL" id="CYZT01000186">
    <property type="protein sequence ID" value="CUO84637.1"/>
    <property type="molecule type" value="Genomic_DNA"/>
</dbReference>
<gene>
    <name evidence="1" type="ORF">ERS852411_02263</name>
</gene>
<proteinExistence type="predicted"/>
<sequence length="250" mass="27154">MTSSKAASRSSWLTALRPRRTARRAASLTRLARSAPTVPAVAMAILRRFTSSARRILRVCTWRVARRPARLGRSTMMRRSKRPGRSRAWSSTSGRLVAASRMTPLVGSKPSISARSWLRVCSRSSLPPMRLSRDLPMVSISSMNTMQGAILLASLNRSRTRAAPIPTNISTKSEPEMEKKGTLASPATALASRVLPVPGGPTSSAPLGSLAPISVYFWGLWRKSMISTRDSLASSWPATSLKVTPVLRST</sequence>
<dbReference type="PANTHER" id="PTHR37449:SF1">
    <property type="entry name" value="OS02G0159950 PROTEIN"/>
    <property type="match status" value="1"/>
</dbReference>